<dbReference type="EMBL" id="MN103543">
    <property type="protein sequence ID" value="QEM41958.1"/>
    <property type="molecule type" value="Genomic_DNA"/>
</dbReference>
<organism evidence="1 2">
    <name type="scientific">Pseudomonas phage vB_PaeM_PS119XW</name>
    <dbReference type="NCBI Taxonomy" id="2601632"/>
    <lineage>
        <taxon>Viruses</taxon>
        <taxon>Duplodnaviria</taxon>
        <taxon>Heunggongvirae</taxon>
        <taxon>Uroviricota</taxon>
        <taxon>Caudoviricetes</taxon>
        <taxon>Chimalliviridae</taxon>
        <taxon>Pawinskivirus</taxon>
        <taxon>Pawinskivirus PS119XW</taxon>
    </lineage>
</organism>
<evidence type="ECO:0000313" key="1">
    <source>
        <dbReference type="EMBL" id="QEM41958.1"/>
    </source>
</evidence>
<sequence length="1016" mass="112074">MAYANPDKQPGAYPSTQVVKWTFDSNVATNGVAYSVNGLPPVVSEYIAYDSLSPPTPFIAVTQDGNGNVVYDGGFPKFMNPQAANISMTQGVLDFSARLQPDANGLDLCYYEVINNKTYIVKSGDVLVYDHYVFDDAYFGLDCTVYDETGNNPVRFRDYSPVIKDNGNPATATHPVMCRDRPEWKNKWVTRTVPLEAIVGKRLSTWTVAFENDADPILAREYRGQLRNARVLNGTTVAFDVMTDNLVVNPTTPQDWIGSWTVTRKRYLGPGKNLNSSQTYFKNCLDFIANPAKVASGNKNILVLGDATTGSYALKTAFNEYITKVAGAGGFTCTLKDQTDYDGTHLNPTLTELNNYAGLVFVGSLSDPDQSVNGKFTKTAVQDILTYRKAGNGIFIFTDHGPAINSIEEAYPVPTATNCFFVTANQLAVNFNAYFNGSVDRSNVNVGFIRSTYGDHVLYNDLTDGDFIVAGGSESSVVVKEVVFQKKDPVTLTLNPGKHTVNFLLKLTNGDVVPMTFVYLIGAGKYVIFRDNKGVEITQLLNDISDIADIVVELDGTSVGSMIADIFRVDITKVDPFRDIKVGTAVYDPATGSHQTIYPVDGIYVNNADLIKVRITQPFTYEATLPVTRYQPPIAGKYGRAENTLPLMPRYKTGGTTTEPIYSISHIQVPRRIIEEIQVVRPVYNLTAITQSVADHFKNIISYFAGELPRNEGQAFAYKTAADTSAALARLSPPTPKQIFDTWDRFYADEYFAKGQGIPPFLSDGTTPHPAGRWYWDDTIKAAVMPDNTSSITGFLSDEEPEQYTLEVTCQSNNGDDDFLGVVLAFVKEGDQSHHLTLALSRSNSNGNGRGNEAQNIIYDLSMGTRQNIISVNTGDYSNQGWNGAFKRVKVIRTGDIFNISISKWGTTEYDPTLSMTVDLNSDPLLAKFKGPKKYGYMAFSQPQSYFKDIVYTGLPRNIVCDMGSNKVYSWNGTGWVLMQNTTPKTIYGAPRVIRSFEDPTQAWRIPVNGTPVPVQ</sequence>
<name>A0A5C1K735_9CAUD</name>
<dbReference type="RefSeq" id="YP_010660969.1">
    <property type="nucleotide sequence ID" value="NC_070882.1"/>
</dbReference>
<reference evidence="1 2" key="1">
    <citation type="submission" date="2019-06" db="EMBL/GenBank/DDBJ databases">
        <title>A distant relative of Phikzvirus genus phages from a therapeutic phage collection.</title>
        <authorList>
            <person name="Hejnowicz M.S."/>
            <person name="Dabrowski K."/>
            <person name="Gawor J."/>
            <person name="Weber-Dabrowska B."/>
            <person name="Gromadka R."/>
            <person name="Lobocka M.B."/>
        </authorList>
    </citation>
    <scope>NUCLEOTIDE SEQUENCE [LARGE SCALE GENOMIC DNA]</scope>
</reference>
<dbReference type="KEGG" id="vg:77936979"/>
<proteinExistence type="predicted"/>
<dbReference type="GeneID" id="77936979"/>
<keyword evidence="2" id="KW-1185">Reference proteome</keyword>
<accession>A0A5C1K735</accession>
<protein>
    <submittedName>
        <fullName evidence="1">Uncharacterized protein</fullName>
    </submittedName>
</protein>
<evidence type="ECO:0000313" key="2">
    <source>
        <dbReference type="Proteomes" id="UP000322144"/>
    </source>
</evidence>
<dbReference type="Proteomes" id="UP000322144">
    <property type="component" value="Segment"/>
</dbReference>